<dbReference type="AlphaFoldDB" id="R4Z679"/>
<reference evidence="9 10" key="1">
    <citation type="journal article" date="2013" name="ISME J.">
        <title>Metabolic model for the filamentous 'Candidatus Microthrix parvicella' based on genomic and metagenomic analyses.</title>
        <authorList>
            <person name="Jon McIlroy S."/>
            <person name="Kristiansen R."/>
            <person name="Albertsen M."/>
            <person name="Michael Karst S."/>
            <person name="Rossetti S."/>
            <person name="Lund Nielsen J."/>
            <person name="Tandoi V."/>
            <person name="James Seviour R."/>
            <person name="Nielsen P.H."/>
        </authorList>
    </citation>
    <scope>NUCLEOTIDE SEQUENCE [LARGE SCALE GENOMIC DNA]</scope>
    <source>
        <strain evidence="9 10">RN1</strain>
    </source>
</reference>
<dbReference type="GO" id="GO:0005524">
    <property type="term" value="F:ATP binding"/>
    <property type="evidence" value="ECO:0007669"/>
    <property type="project" value="InterPro"/>
</dbReference>
<dbReference type="GO" id="GO:0034335">
    <property type="term" value="F:DNA negative supercoiling activity"/>
    <property type="evidence" value="ECO:0007669"/>
    <property type="project" value="UniProtKB-ARBA"/>
</dbReference>
<comment type="similarity">
    <text evidence="2">Belongs to the type II topoisomerase GyrA/ParC subunit family.</text>
</comment>
<evidence type="ECO:0000313" key="9">
    <source>
        <dbReference type="EMBL" id="CCM65106.1"/>
    </source>
</evidence>
<dbReference type="Pfam" id="PF00521">
    <property type="entry name" value="DNA_topoisoIV"/>
    <property type="match status" value="1"/>
</dbReference>
<dbReference type="EMBL" id="CANL01000056">
    <property type="protein sequence ID" value="CCM65106.1"/>
    <property type="molecule type" value="Genomic_DNA"/>
</dbReference>
<dbReference type="EC" id="5.6.2.2" evidence="3"/>
<evidence type="ECO:0000256" key="1">
    <source>
        <dbReference type="ARBA" id="ARBA00000185"/>
    </source>
</evidence>
<keyword evidence="4 7" id="KW-0799">Topoisomerase</keyword>
<evidence type="ECO:0000313" key="10">
    <source>
        <dbReference type="Proteomes" id="UP000018291"/>
    </source>
</evidence>
<dbReference type="SUPFAM" id="SSF56719">
    <property type="entry name" value="Type II DNA topoisomerase"/>
    <property type="match status" value="1"/>
</dbReference>
<dbReference type="InterPro" id="IPR050220">
    <property type="entry name" value="Type_II_DNA_Topoisomerases"/>
</dbReference>
<dbReference type="HOGENOM" id="CLU_002977_6_1_11"/>
<feature type="domain" description="Topo IIA-type catalytic" evidence="8">
    <location>
        <begin position="44"/>
        <end position="511"/>
    </location>
</feature>
<dbReference type="GO" id="GO:0005737">
    <property type="term" value="C:cytoplasm"/>
    <property type="evidence" value="ECO:0007669"/>
    <property type="project" value="TreeGrafter"/>
</dbReference>
<dbReference type="InterPro" id="IPR013758">
    <property type="entry name" value="Topo_IIA_A/C_ab"/>
</dbReference>
<dbReference type="PANTHER" id="PTHR43493">
    <property type="entry name" value="DNA GYRASE/TOPOISOMERASE SUBUNIT A"/>
    <property type="match status" value="1"/>
</dbReference>
<comment type="catalytic activity">
    <reaction evidence="1 7">
        <text>ATP-dependent breakage, passage and rejoining of double-stranded DNA.</text>
        <dbReference type="EC" id="5.6.2.2"/>
    </reaction>
</comment>
<dbReference type="FunFam" id="3.30.1360.40:FF:000002">
    <property type="entry name" value="DNA gyrase subunit A"/>
    <property type="match status" value="1"/>
</dbReference>
<evidence type="ECO:0000256" key="7">
    <source>
        <dbReference type="PROSITE-ProRule" id="PRU01384"/>
    </source>
</evidence>
<protein>
    <recommendedName>
        <fullName evidence="3">DNA topoisomerase (ATP-hydrolyzing)</fullName>
        <ecNumber evidence="3">5.6.2.2</ecNumber>
    </recommendedName>
</protein>
<dbReference type="Gene3D" id="3.90.199.10">
    <property type="entry name" value="Topoisomerase II, domain 5"/>
    <property type="match status" value="1"/>
</dbReference>
<evidence type="ECO:0000256" key="5">
    <source>
        <dbReference type="ARBA" id="ARBA00023125"/>
    </source>
</evidence>
<dbReference type="InterPro" id="IPR035516">
    <property type="entry name" value="Gyrase/topoIV_suA_C"/>
</dbReference>
<dbReference type="Gene3D" id="1.10.268.10">
    <property type="entry name" value="Topoisomerase, domain 3"/>
    <property type="match status" value="1"/>
</dbReference>
<evidence type="ECO:0000256" key="3">
    <source>
        <dbReference type="ARBA" id="ARBA00012895"/>
    </source>
</evidence>
<proteinExistence type="inferred from homology"/>
<name>R4Z679_9ACTN</name>
<dbReference type="InterPro" id="IPR006691">
    <property type="entry name" value="GyrA/parC_rep"/>
</dbReference>
<dbReference type="OrthoDB" id="9806486at2"/>
<dbReference type="GO" id="GO:0006265">
    <property type="term" value="P:DNA topological change"/>
    <property type="evidence" value="ECO:0007669"/>
    <property type="project" value="UniProtKB-UniRule"/>
</dbReference>
<evidence type="ECO:0000256" key="4">
    <source>
        <dbReference type="ARBA" id="ARBA00023029"/>
    </source>
</evidence>
<dbReference type="eggNOG" id="COG0188">
    <property type="taxonomic scope" value="Bacteria"/>
</dbReference>
<dbReference type="SUPFAM" id="SSF101904">
    <property type="entry name" value="GyrA/ParC C-terminal domain-like"/>
    <property type="match status" value="1"/>
</dbReference>
<dbReference type="PANTHER" id="PTHR43493:SF5">
    <property type="entry name" value="DNA GYRASE SUBUNIT A, CHLOROPLASTIC_MITOCHONDRIAL"/>
    <property type="match status" value="1"/>
</dbReference>
<dbReference type="Pfam" id="PF03989">
    <property type="entry name" value="DNA_gyraseA_C"/>
    <property type="match status" value="3"/>
</dbReference>
<organism evidence="9 10">
    <name type="scientific">Candidatus Neomicrothrix parvicella RN1</name>
    <dbReference type="NCBI Taxonomy" id="1229780"/>
    <lineage>
        <taxon>Bacteria</taxon>
        <taxon>Bacillati</taxon>
        <taxon>Actinomycetota</taxon>
        <taxon>Acidimicrobiia</taxon>
        <taxon>Acidimicrobiales</taxon>
        <taxon>Microthrixaceae</taxon>
        <taxon>Candidatus Neomicrothrix</taxon>
    </lineage>
</organism>
<dbReference type="GO" id="GO:0003677">
    <property type="term" value="F:DNA binding"/>
    <property type="evidence" value="ECO:0007669"/>
    <property type="project" value="UniProtKB-UniRule"/>
</dbReference>
<dbReference type="NCBIfam" id="NF004044">
    <property type="entry name" value="PRK05561.1"/>
    <property type="match status" value="1"/>
</dbReference>
<dbReference type="InterPro" id="IPR002205">
    <property type="entry name" value="Topo_IIA_dom_A"/>
</dbReference>
<dbReference type="RefSeq" id="WP_012229575.1">
    <property type="nucleotide sequence ID" value="NZ_HG422565.1"/>
</dbReference>
<evidence type="ECO:0000256" key="2">
    <source>
        <dbReference type="ARBA" id="ARBA00008263"/>
    </source>
</evidence>
<dbReference type="InterPro" id="IPR013757">
    <property type="entry name" value="Topo_IIA_A_a_sf"/>
</dbReference>
<dbReference type="InterPro" id="IPR013760">
    <property type="entry name" value="Topo_IIA-like_dom_sf"/>
</dbReference>
<evidence type="ECO:0000256" key="6">
    <source>
        <dbReference type="ARBA" id="ARBA00023235"/>
    </source>
</evidence>
<keyword evidence="5 7" id="KW-0238">DNA-binding</keyword>
<sequence length="830" mass="88992">MSDQGELFAEAPTFAARVLDTPVADEMSESFLAYSLSVITARAIPDVRDGLKPVQRRILYAMDDMGLRPDRPHRKCAGVVGDTMGKYHPHGDGAIYDALTRMGQDFSRVVTLIDPHGNFGSLDDPPAAYRYTECRLTPAAQDMLAELDENTVEFRPTFDGQRDEPVVLPGRLPNLLVNGTSGIAVGMATNMASHNLREVADLIELVMTQRRPKPTIEQIMAVIPGPDFPSGGIVVDDGLAEAYATGRGTFRIRATAEITRVTKNRQGIVVTELPYNVGPERVLTRAQDLIRDGKIAGIADVKNLSDRSSGLRLVFECKAGVNPKAVLTELYRQTPLEESFGINNVVLVNGVPTTMGVAQLAQHYIDHRLEVIVRRTEHRLARAQAKLHLLEGRLIALDAIDLVVSIIRSSQDTPEARDRLMAELSLSEIQASDILEMPLRRLTALARLELETEIAELREAIADFEVILNSDQRRRTLVLKELREMVDAYGRDRRTRIVSPDALSDVTATEAAVGDEPATDEPCVVALSSSGVIGVEPPGGPKAATFGRHDVLIDRVASSTRSTVWGITTQGRAVSATVAELDAVAGRSRGTAVGDAFGLERGEEVLRLVALPSALEGTAAPHGSETNSGEEAAGTPTLLMVSAQGQAKRITHVELVGTRPGQPAMKLKDGDSLVAAFEASDGTDVIMVSSDAQALRTSAGNISVQGRTAGGVAGMKLAKGATVVGAGPVGPHAVVLSVTDGQTAKATDAAEIPVKGRATGGVRLTRFRDEKRLDWAWVGPEDGRLVVVGQEDNPARPDPSPEPLTLEVTGRDLISPPTTRRWLGIGTGRW</sequence>
<dbReference type="Gene3D" id="3.30.1360.40">
    <property type="match status" value="1"/>
</dbReference>
<comment type="caution">
    <text evidence="9">The sequence shown here is derived from an EMBL/GenBank/DDBJ whole genome shotgun (WGS) entry which is preliminary data.</text>
</comment>
<dbReference type="GO" id="GO:0009330">
    <property type="term" value="C:DNA topoisomerase type II (double strand cut, ATP-hydrolyzing) complex"/>
    <property type="evidence" value="ECO:0007669"/>
    <property type="project" value="TreeGrafter"/>
</dbReference>
<evidence type="ECO:0000259" key="8">
    <source>
        <dbReference type="PROSITE" id="PS52040"/>
    </source>
</evidence>
<keyword evidence="10" id="KW-1185">Reference proteome</keyword>
<feature type="active site" description="O-(5'-phospho-DNA)-tyrosine intermediate" evidence="7">
    <location>
        <position position="131"/>
    </location>
</feature>
<dbReference type="Proteomes" id="UP000018291">
    <property type="component" value="Unassembled WGS sequence"/>
</dbReference>
<keyword evidence="6 7" id="KW-0413">Isomerase</keyword>
<dbReference type="SMART" id="SM00434">
    <property type="entry name" value="TOP4c"/>
    <property type="match status" value="1"/>
</dbReference>
<dbReference type="CDD" id="cd00187">
    <property type="entry name" value="TOP4c"/>
    <property type="match status" value="1"/>
</dbReference>
<dbReference type="PROSITE" id="PS52040">
    <property type="entry name" value="TOPO_IIA"/>
    <property type="match status" value="1"/>
</dbReference>
<dbReference type="FunFam" id="1.10.268.10:FF:000001">
    <property type="entry name" value="DNA gyrase subunit A"/>
    <property type="match status" value="1"/>
</dbReference>
<dbReference type="Gene3D" id="2.120.10.90">
    <property type="entry name" value="DNA gyrase/topoisomerase IV, subunit A, C-terminal"/>
    <property type="match status" value="1"/>
</dbReference>
<accession>R4Z679</accession>
<gene>
    <name evidence="9" type="primary">gyrA</name>
    <name evidence="9" type="ORF">BN381_60010</name>
</gene>
<dbReference type="STRING" id="1229780.BN381_60010"/>